<feature type="region of interest" description="Disordered" evidence="1">
    <location>
        <begin position="95"/>
        <end position="202"/>
    </location>
</feature>
<feature type="compositionally biased region" description="Basic and acidic residues" evidence="1">
    <location>
        <begin position="24"/>
        <end position="43"/>
    </location>
</feature>
<feature type="compositionally biased region" description="Polar residues" evidence="1">
    <location>
        <begin position="114"/>
        <end position="123"/>
    </location>
</feature>
<evidence type="ECO:0000313" key="3">
    <source>
        <dbReference type="Proteomes" id="UP001595816"/>
    </source>
</evidence>
<dbReference type="EMBL" id="JBHSAY010000009">
    <property type="protein sequence ID" value="MFC4132699.1"/>
    <property type="molecule type" value="Genomic_DNA"/>
</dbReference>
<reference evidence="3" key="1">
    <citation type="journal article" date="2019" name="Int. J. Syst. Evol. Microbiol.">
        <title>The Global Catalogue of Microorganisms (GCM) 10K type strain sequencing project: providing services to taxonomists for standard genome sequencing and annotation.</title>
        <authorList>
            <consortium name="The Broad Institute Genomics Platform"/>
            <consortium name="The Broad Institute Genome Sequencing Center for Infectious Disease"/>
            <person name="Wu L."/>
            <person name="Ma J."/>
        </authorList>
    </citation>
    <scope>NUCLEOTIDE SEQUENCE [LARGE SCALE GENOMIC DNA]</scope>
    <source>
        <strain evidence="3">CGMCC 4.7289</strain>
    </source>
</reference>
<evidence type="ECO:0000313" key="2">
    <source>
        <dbReference type="EMBL" id="MFC4132699.1"/>
    </source>
</evidence>
<feature type="compositionally biased region" description="Low complexity" evidence="1">
    <location>
        <begin position="1"/>
        <end position="17"/>
    </location>
</feature>
<name>A0ABV8LR25_9ACTN</name>
<gene>
    <name evidence="2" type="ORF">ACFOZ4_18990</name>
</gene>
<feature type="compositionally biased region" description="Pro residues" evidence="1">
    <location>
        <begin position="192"/>
        <end position="202"/>
    </location>
</feature>
<dbReference type="RefSeq" id="WP_253752770.1">
    <property type="nucleotide sequence ID" value="NZ_JAMZDZ010000001.1"/>
</dbReference>
<accession>A0ABV8LR25</accession>
<organism evidence="2 3">
    <name type="scientific">Hamadaea flava</name>
    <dbReference type="NCBI Taxonomy" id="1742688"/>
    <lineage>
        <taxon>Bacteria</taxon>
        <taxon>Bacillati</taxon>
        <taxon>Actinomycetota</taxon>
        <taxon>Actinomycetes</taxon>
        <taxon>Micromonosporales</taxon>
        <taxon>Micromonosporaceae</taxon>
        <taxon>Hamadaea</taxon>
    </lineage>
</organism>
<keyword evidence="3" id="KW-1185">Reference proteome</keyword>
<comment type="caution">
    <text evidence="2">The sequence shown here is derived from an EMBL/GenBank/DDBJ whole genome shotgun (WGS) entry which is preliminary data.</text>
</comment>
<sequence>MKRTGKSAAGSPAAASRGKPKIPPPREPHLEDRGQAEREELAGSRRNAVAIFDTSVPLYMQTVRETSICPELSPLRSLIAAADVAAADLAAYAFRSGAGDPIGPPPGLDPAFLTDSQGKSPSGSPDGEAPDGKAPDGKAPNGKAPDGKAPDGEAPDGQAPHAQALNGDASNGEAMDGESRNDTAPNDTAPNDGPPEPAGEEE</sequence>
<dbReference type="Proteomes" id="UP001595816">
    <property type="component" value="Unassembled WGS sequence"/>
</dbReference>
<proteinExistence type="predicted"/>
<feature type="region of interest" description="Disordered" evidence="1">
    <location>
        <begin position="1"/>
        <end position="47"/>
    </location>
</feature>
<evidence type="ECO:0000256" key="1">
    <source>
        <dbReference type="SAM" id="MobiDB-lite"/>
    </source>
</evidence>
<protein>
    <submittedName>
        <fullName evidence="2">Uncharacterized protein</fullName>
    </submittedName>
</protein>